<dbReference type="GO" id="GO:0006730">
    <property type="term" value="P:one-carbon metabolic process"/>
    <property type="evidence" value="ECO:0007669"/>
    <property type="project" value="TreeGrafter"/>
</dbReference>
<reference evidence="7 8" key="1">
    <citation type="submission" date="2024-01" db="EMBL/GenBank/DDBJ databases">
        <title>The genomes of 5 underutilized Papilionoideae crops provide insights into root nodulation and disease resistance.</title>
        <authorList>
            <person name="Yuan L."/>
        </authorList>
    </citation>
    <scope>NUCLEOTIDE SEQUENCE [LARGE SCALE GENOMIC DNA]</scope>
    <source>
        <strain evidence="7">LY-2023</strain>
        <tissue evidence="7">Leaf</tissue>
    </source>
</reference>
<comment type="caution">
    <text evidence="7">The sequence shown here is derived from an EMBL/GenBank/DDBJ whole genome shotgun (WGS) entry which is preliminary data.</text>
</comment>
<dbReference type="Gene3D" id="3.10.200.10">
    <property type="entry name" value="Alpha carbonic anhydrase"/>
    <property type="match status" value="1"/>
</dbReference>
<dbReference type="InterPro" id="IPR001148">
    <property type="entry name" value="CA_dom"/>
</dbReference>
<evidence type="ECO:0000259" key="6">
    <source>
        <dbReference type="PROSITE" id="PS51144"/>
    </source>
</evidence>
<dbReference type="Pfam" id="PF00194">
    <property type="entry name" value="Carb_anhydrase"/>
    <property type="match status" value="1"/>
</dbReference>
<protein>
    <recommendedName>
        <fullName evidence="6">Alpha-carbonic anhydrase domain-containing protein</fullName>
    </recommendedName>
</protein>
<organism evidence="7 8">
    <name type="scientific">Clitoria ternatea</name>
    <name type="common">Butterfly pea</name>
    <dbReference type="NCBI Taxonomy" id="43366"/>
    <lineage>
        <taxon>Eukaryota</taxon>
        <taxon>Viridiplantae</taxon>
        <taxon>Streptophyta</taxon>
        <taxon>Embryophyta</taxon>
        <taxon>Tracheophyta</taxon>
        <taxon>Spermatophyta</taxon>
        <taxon>Magnoliopsida</taxon>
        <taxon>eudicotyledons</taxon>
        <taxon>Gunneridae</taxon>
        <taxon>Pentapetalae</taxon>
        <taxon>rosids</taxon>
        <taxon>fabids</taxon>
        <taxon>Fabales</taxon>
        <taxon>Fabaceae</taxon>
        <taxon>Papilionoideae</taxon>
        <taxon>50 kb inversion clade</taxon>
        <taxon>NPAAA clade</taxon>
        <taxon>indigoferoid/millettioid clade</taxon>
        <taxon>Phaseoleae</taxon>
        <taxon>Clitoria</taxon>
    </lineage>
</organism>
<comment type="function">
    <text evidence="1">Reversible hydration of carbon dioxide.</text>
</comment>
<dbReference type="PANTHER" id="PTHR18952:SF198">
    <property type="entry name" value="CARBONIC ANHYDRASE"/>
    <property type="match status" value="1"/>
</dbReference>
<dbReference type="PROSITE" id="PS51144">
    <property type="entry name" value="ALPHA_CA_2"/>
    <property type="match status" value="1"/>
</dbReference>
<name>A0AAN9FME6_CLITE</name>
<dbReference type="SMART" id="SM01057">
    <property type="entry name" value="Carb_anhydrase"/>
    <property type="match status" value="1"/>
</dbReference>
<feature type="signal peptide" evidence="5">
    <location>
        <begin position="1"/>
        <end position="30"/>
    </location>
</feature>
<keyword evidence="8" id="KW-1185">Reference proteome</keyword>
<dbReference type="CDD" id="cd03124">
    <property type="entry name" value="alpha_CA_prokaryotic_like"/>
    <property type="match status" value="1"/>
</dbReference>
<dbReference type="GO" id="GO:0008270">
    <property type="term" value="F:zinc ion binding"/>
    <property type="evidence" value="ECO:0007669"/>
    <property type="project" value="InterPro"/>
</dbReference>
<accession>A0AAN9FME6</accession>
<evidence type="ECO:0000313" key="8">
    <source>
        <dbReference type="Proteomes" id="UP001359559"/>
    </source>
</evidence>
<dbReference type="InterPro" id="IPR036398">
    <property type="entry name" value="CA_dom_sf"/>
</dbReference>
<evidence type="ECO:0000256" key="3">
    <source>
        <dbReference type="ARBA" id="ARBA00006365"/>
    </source>
</evidence>
<keyword evidence="5" id="KW-0732">Signal</keyword>
<dbReference type="InterPro" id="IPR041891">
    <property type="entry name" value="Alpha_CA_prokaryot-like"/>
</dbReference>
<gene>
    <name evidence="7" type="ORF">RJT34_22454</name>
</gene>
<evidence type="ECO:0000256" key="4">
    <source>
        <dbReference type="ARBA" id="ARBA00048348"/>
    </source>
</evidence>
<comment type="catalytic activity">
    <reaction evidence="4">
        <text>hydrogencarbonate + H(+) = CO2 + H2O</text>
        <dbReference type="Rhea" id="RHEA:10748"/>
        <dbReference type="ChEBI" id="CHEBI:15377"/>
        <dbReference type="ChEBI" id="CHEBI:15378"/>
        <dbReference type="ChEBI" id="CHEBI:16526"/>
        <dbReference type="ChEBI" id="CHEBI:17544"/>
        <dbReference type="EC" id="4.2.1.1"/>
    </reaction>
</comment>
<comment type="subcellular location">
    <subcellularLocation>
        <location evidence="2">Plastid</location>
        <location evidence="2">Chloroplast stroma</location>
    </subcellularLocation>
</comment>
<evidence type="ECO:0000256" key="2">
    <source>
        <dbReference type="ARBA" id="ARBA00004470"/>
    </source>
</evidence>
<dbReference type="GO" id="GO:0009570">
    <property type="term" value="C:chloroplast stroma"/>
    <property type="evidence" value="ECO:0007669"/>
    <property type="project" value="UniProtKB-SubCell"/>
</dbReference>
<dbReference type="AlphaFoldDB" id="A0AAN9FME6"/>
<dbReference type="SUPFAM" id="SSF51069">
    <property type="entry name" value="Carbonic anhydrase"/>
    <property type="match status" value="1"/>
</dbReference>
<feature type="chain" id="PRO_5042900580" description="Alpha-carbonic anhydrase domain-containing protein" evidence="5">
    <location>
        <begin position="31"/>
        <end position="279"/>
    </location>
</feature>
<dbReference type="EMBL" id="JAYKXN010000006">
    <property type="protein sequence ID" value="KAK7277441.1"/>
    <property type="molecule type" value="Genomic_DNA"/>
</dbReference>
<feature type="domain" description="Alpha-carbonic anhydrase" evidence="6">
    <location>
        <begin position="37"/>
        <end position="274"/>
    </location>
</feature>
<dbReference type="PANTHER" id="PTHR18952">
    <property type="entry name" value="CARBONIC ANHYDRASE"/>
    <property type="match status" value="1"/>
</dbReference>
<proteinExistence type="inferred from homology"/>
<evidence type="ECO:0000256" key="5">
    <source>
        <dbReference type="SAM" id="SignalP"/>
    </source>
</evidence>
<evidence type="ECO:0000313" key="7">
    <source>
        <dbReference type="EMBL" id="KAK7277441.1"/>
    </source>
</evidence>
<evidence type="ECO:0000256" key="1">
    <source>
        <dbReference type="ARBA" id="ARBA00002904"/>
    </source>
</evidence>
<comment type="similarity">
    <text evidence="3">Belongs to the alpha-class carbonic anhydrase family.</text>
</comment>
<dbReference type="GO" id="GO:0004089">
    <property type="term" value="F:carbonate dehydratase activity"/>
    <property type="evidence" value="ECO:0007669"/>
    <property type="project" value="UniProtKB-EC"/>
</dbReference>
<dbReference type="InterPro" id="IPR023561">
    <property type="entry name" value="Carbonic_anhydrase_a-class"/>
</dbReference>
<dbReference type="Proteomes" id="UP001359559">
    <property type="component" value="Unassembled WGS sequence"/>
</dbReference>
<sequence>MKLQRDNTYIFSTLFMLLMILLDSTSTIRAQEVEDERDFDYIEGSEKGPHHWGERKQEWAACKHGNMQSPIDLSTARVKLIPNSPQLNPNYKSSNATILNRGHDIAIFWKGDVGSIQINGTKFFLQQCHWHSPSEHSINGRKLALEMHMVHISPDPKGNQIAVVGALYQIGQPDPFLSLLEKDIKRMIDVEGETVIGDILDPSQIQTRGNMYYRYVGSLTTPPCTEGVIWNIDKEIRTVSEEQVNLLREAVHDHAEMNARPMQPHNNRDIHLHQHFQFK</sequence>